<dbReference type="KEGG" id="dci:103506571"/>
<organism evidence="2 3">
    <name type="scientific">Diaphorina citri</name>
    <name type="common">Asian citrus psyllid</name>
    <dbReference type="NCBI Taxonomy" id="121845"/>
    <lineage>
        <taxon>Eukaryota</taxon>
        <taxon>Metazoa</taxon>
        <taxon>Ecdysozoa</taxon>
        <taxon>Arthropoda</taxon>
        <taxon>Hexapoda</taxon>
        <taxon>Insecta</taxon>
        <taxon>Pterygota</taxon>
        <taxon>Neoptera</taxon>
        <taxon>Paraneoptera</taxon>
        <taxon>Hemiptera</taxon>
        <taxon>Sternorrhyncha</taxon>
        <taxon>Psylloidea</taxon>
        <taxon>Psyllidae</taxon>
        <taxon>Diaphorininae</taxon>
        <taxon>Diaphorina</taxon>
    </lineage>
</organism>
<keyword evidence="2" id="KW-1185">Reference proteome</keyword>
<dbReference type="PANTHER" id="PTHR12752:SF9">
    <property type="entry name" value="KRAMER, ISOFORM I"/>
    <property type="match status" value="1"/>
</dbReference>
<reference evidence="3" key="1">
    <citation type="submission" date="2025-08" db="UniProtKB">
        <authorList>
            <consortium name="RefSeq"/>
        </authorList>
    </citation>
    <scope>IDENTIFICATION</scope>
</reference>
<sequence length="175" mass="19800">MEVALRPRLNGAPDVVRSTLSRTDPVKFSAETIDSLLGTPGKILIPERYIPESAPSMSREEKNKRLQKAEAIRKMLSESNLATCADEENEVELEKPSTLKKKMAEEKKQREHLLQLNQILAQQVMEKSKQVAVKAMASLPTSRRSSHDEGDKEVNDNDSPPPELPLYQQRENYFS</sequence>
<gene>
    <name evidence="3" type="primary">LOC103506571</name>
</gene>
<dbReference type="PANTHER" id="PTHR12752">
    <property type="entry name" value="PHOSPHOINOSITOL 3-PHOSPHATE-BINDING PROTEIN"/>
    <property type="match status" value="1"/>
</dbReference>
<evidence type="ECO:0000313" key="3">
    <source>
        <dbReference type="RefSeq" id="XP_008469188.1"/>
    </source>
</evidence>
<evidence type="ECO:0000313" key="2">
    <source>
        <dbReference type="Proteomes" id="UP000079169"/>
    </source>
</evidence>
<dbReference type="PaxDb" id="121845-A0A1S3CWI0"/>
<dbReference type="RefSeq" id="XP_008469188.1">
    <property type="nucleotide sequence ID" value="XM_008470966.3"/>
</dbReference>
<name>A0A1S3CWI0_DIACI</name>
<feature type="compositionally biased region" description="Basic and acidic residues" evidence="1">
    <location>
        <begin position="145"/>
        <end position="155"/>
    </location>
</feature>
<dbReference type="GeneID" id="103506571"/>
<accession>A0A1S3CWI0</accession>
<dbReference type="AlphaFoldDB" id="A0A1S3CWI0"/>
<dbReference type="OMA" id="LNQSDHE"/>
<proteinExistence type="predicted"/>
<dbReference type="Proteomes" id="UP000079169">
    <property type="component" value="Unplaced"/>
</dbReference>
<protein>
    <submittedName>
        <fullName evidence="3">Pleckstrin homology domain-containing family A member 6 isoform X1</fullName>
    </submittedName>
</protein>
<feature type="region of interest" description="Disordered" evidence="1">
    <location>
        <begin position="130"/>
        <end position="175"/>
    </location>
</feature>
<evidence type="ECO:0000256" key="1">
    <source>
        <dbReference type="SAM" id="MobiDB-lite"/>
    </source>
</evidence>